<gene>
    <name evidence="2" type="ORF">RC62_1370</name>
</gene>
<dbReference type="Proteomes" id="UP000050443">
    <property type="component" value="Unassembled WGS sequence"/>
</dbReference>
<evidence type="ECO:0000256" key="1">
    <source>
        <dbReference type="SAM" id="Coils"/>
    </source>
</evidence>
<comment type="caution">
    <text evidence="2">The sequence shown here is derived from an EMBL/GenBank/DDBJ whole genome shotgun (WGS) entry which is preliminary data.</text>
</comment>
<sequence length="1106" mass="128215">MANFQPKIYSLSTLNVRQHFNCDYKFNDFRTDFSGESGSGKSLIADFIQLLLVGSKVFKSGTEGIKQRDTSGLALKNQDGKYGRGYIFINVEVQPKRYIVLGGYLETTSSQMHFFIIQSGYDFEEALSAMDKPIFYRDLLVDGKIETLQNLEKIPLDTGYLKGVSNKKYHQLLFNNGLLAVDLSQNIQSLKSYAAIIRSFSRGKGFFTDSDALKKFLFGDDDQKRLFDKYQDDVQNINLDQQQHQRLLEEIATIKDKELKIEHVLRDFENFKQSKMKFSLENASFWFKQNHIKFKEFQKSNQEHQAINIKRLLIKRKLANVKLADIKNHNQTVIHLKNEIRNAEMQKEKLISDLDRAKKLLDESTKYKDIVEKVNNWFTNNRADLDAIRQWHLAERSKINDVEALKTFENFLRDNNLQKDLEKSDWFNDYSKAGKLSNKKLTDLELSIEKLEVQLVFSDLDNPASLANWAIEYLSLPLSLEQESLLIHFQSLSRIAPVPPTGRFLPFPEKLFKKAITTEVDSGGFWLELNGIYEFIMACEKQYLNVALDQIKLNKEPLDVIRQQLKELKEKHINLKKLKEKLETYPALEKMLFLYKSNQDEIFTEIDEIAELTSTELEKYISIFENSEKNLKNYVSSKESYDIAYENFTSSRQIDKANQEKITEIENNMRKQYGSIDFEKLKKDESDHILTLEVQLENLVSEKNITSEKIQNLEEELFNIIPSFSKLYQMANDVEVEHNEAKVHFEKCQEQYSLSIINLNEARTMFMVEYNRDFNFAEDLIEIEYLPKENVINESRSKFEASYEWASSGIEDKIILKDYSVGILAHKLLPTVFPTQQIQEDLIGEQIEKRLTELTNDLQHIGSRKIEILHNVFNEVQKIYNDYLTNVQRITKYLANNQITGGNHATLQHKPSPGYPDDWMKIFRKRLTNEMQDVGIFASSGNGSKQDIDEIMINVFREANGTREAKVQDLLNPLSYFDLLFDIKLEDGQSNSGSNGQTYTANALLCLARLSLIEDKDHSGIRIMPIDEAEGLGSNYEMLHKLAKKENYQIVSMSIETAGDINDDGQYIYIMQDNKDATGLTYVPPLGIFHNSQLTENIDEIFEEIE</sequence>
<dbReference type="Gene3D" id="3.40.1140.10">
    <property type="match status" value="1"/>
</dbReference>
<feature type="coiled-coil region" evidence="1">
    <location>
        <begin position="558"/>
        <end position="585"/>
    </location>
</feature>
<protein>
    <submittedName>
        <fullName evidence="2">DNA double-strand break repair rad50 ATPase</fullName>
    </submittedName>
</protein>
<dbReference type="PATRIC" id="fig|362413.3.peg.1337"/>
<reference evidence="2 3" key="1">
    <citation type="submission" date="2014-09" db="EMBL/GenBank/DDBJ databases">
        <title>Genome sequence of Flavobacterium aquidurense RC62.</title>
        <authorList>
            <person name="Kim J.F."/>
            <person name="Kwak M.-J."/>
        </authorList>
    </citation>
    <scope>NUCLEOTIDE SEQUENCE [LARGE SCALE GENOMIC DNA]</scope>
    <source>
        <strain evidence="2 3">RC62</strain>
    </source>
</reference>
<evidence type="ECO:0000313" key="2">
    <source>
        <dbReference type="EMBL" id="KQB39681.1"/>
    </source>
</evidence>
<name>A0A0Q0S2X5_9FLAO</name>
<proteinExistence type="predicted"/>
<organism evidence="2 3">
    <name type="scientific">Flavobacterium aquidurense</name>
    <dbReference type="NCBI Taxonomy" id="362413"/>
    <lineage>
        <taxon>Bacteria</taxon>
        <taxon>Pseudomonadati</taxon>
        <taxon>Bacteroidota</taxon>
        <taxon>Flavobacteriia</taxon>
        <taxon>Flavobacteriales</taxon>
        <taxon>Flavobacteriaceae</taxon>
        <taxon>Flavobacterium</taxon>
    </lineage>
</organism>
<dbReference type="AlphaFoldDB" id="A0A0Q0S2X5"/>
<accession>A0A0Q0S2X5</accession>
<dbReference type="OrthoDB" id="603257at2"/>
<dbReference type="EMBL" id="JRLF01000012">
    <property type="protein sequence ID" value="KQB39681.1"/>
    <property type="molecule type" value="Genomic_DNA"/>
</dbReference>
<dbReference type="RefSeq" id="WP_055096362.1">
    <property type="nucleotide sequence ID" value="NZ_JRLF01000012.1"/>
</dbReference>
<keyword evidence="1" id="KW-0175">Coiled coil</keyword>
<evidence type="ECO:0000313" key="3">
    <source>
        <dbReference type="Proteomes" id="UP000050443"/>
    </source>
</evidence>
<feature type="coiled-coil region" evidence="1">
    <location>
        <begin position="326"/>
        <end position="360"/>
    </location>
</feature>
<dbReference type="STRING" id="362413.RC62_1370"/>